<accession>A0A832H5L8</accession>
<dbReference type="InterPro" id="IPR000073">
    <property type="entry name" value="AB_hydrolase_1"/>
</dbReference>
<keyword evidence="2" id="KW-0378">Hydrolase</keyword>
<dbReference type="SUPFAM" id="SSF53474">
    <property type="entry name" value="alpha/beta-Hydrolases"/>
    <property type="match status" value="1"/>
</dbReference>
<dbReference type="GO" id="GO:0016787">
    <property type="term" value="F:hydrolase activity"/>
    <property type="evidence" value="ECO:0007669"/>
    <property type="project" value="UniProtKB-KW"/>
</dbReference>
<organism evidence="2">
    <name type="scientific">Oscillatoriales cyanobacterium SpSt-402</name>
    <dbReference type="NCBI Taxonomy" id="2282168"/>
    <lineage>
        <taxon>Bacteria</taxon>
        <taxon>Bacillati</taxon>
        <taxon>Cyanobacteriota</taxon>
        <taxon>Cyanophyceae</taxon>
        <taxon>Oscillatoriophycideae</taxon>
        <taxon>Oscillatoriales</taxon>
    </lineage>
</organism>
<comment type="caution">
    <text evidence="2">The sequence shown here is derived from an EMBL/GenBank/DDBJ whole genome shotgun (WGS) entry which is preliminary data.</text>
</comment>
<feature type="domain" description="AB hydrolase-1" evidence="1">
    <location>
        <begin position="7"/>
        <end position="219"/>
    </location>
</feature>
<dbReference type="InterPro" id="IPR029058">
    <property type="entry name" value="AB_hydrolase_fold"/>
</dbReference>
<dbReference type="PANTHER" id="PTHR37017">
    <property type="entry name" value="AB HYDROLASE-1 DOMAIN-CONTAINING PROTEIN-RELATED"/>
    <property type="match status" value="1"/>
</dbReference>
<dbReference type="InterPro" id="IPR052897">
    <property type="entry name" value="Sec-Metab_Biosynth_Hydrolase"/>
</dbReference>
<evidence type="ECO:0000259" key="1">
    <source>
        <dbReference type="Pfam" id="PF12697"/>
    </source>
</evidence>
<dbReference type="EMBL" id="DSRD01000664">
    <property type="protein sequence ID" value="HGW94727.1"/>
    <property type="molecule type" value="Genomic_DNA"/>
</dbReference>
<sequence length="229" mass="24917">MSKIKNIVLVHGFWVDGSCYRKVIPPLLAEGYEVIAVQNPLTSLADDVAATKRVLARIEGNCILVGHSWGGFVITEVGNDEKVSGLVYIAAVAPDRGESMIDLFSQYQIPPALQYVQEQNGFIWLSKAGIQETFAGDLPAEESALLYATQTAPSALLSQTKATSPAAWKNKPSWYIVANNDQSVLPDYQRDASKRMQATTTVLESSHVPMLSHPKEVVEVIKDAAAKSD</sequence>
<proteinExistence type="predicted"/>
<evidence type="ECO:0000313" key="2">
    <source>
        <dbReference type="EMBL" id="HGW94727.1"/>
    </source>
</evidence>
<dbReference type="Gene3D" id="3.40.50.1820">
    <property type="entry name" value="alpha/beta hydrolase"/>
    <property type="match status" value="1"/>
</dbReference>
<protein>
    <submittedName>
        <fullName evidence="2">Alpha/beta hydrolase</fullName>
    </submittedName>
</protein>
<reference evidence="2" key="1">
    <citation type="journal article" date="2020" name="mSystems">
        <title>Genome- and Community-Level Interaction Insights into Carbon Utilization and Element Cycling Functions of Hydrothermarchaeota in Hydrothermal Sediment.</title>
        <authorList>
            <person name="Zhou Z."/>
            <person name="Liu Y."/>
            <person name="Xu W."/>
            <person name="Pan J."/>
            <person name="Luo Z.H."/>
            <person name="Li M."/>
        </authorList>
    </citation>
    <scope>NUCLEOTIDE SEQUENCE [LARGE SCALE GENOMIC DNA]</scope>
    <source>
        <strain evidence="2">SpSt-402</strain>
    </source>
</reference>
<name>A0A832H5L8_9CYAN</name>
<gene>
    <name evidence="2" type="ORF">ENR47_10660</name>
</gene>
<dbReference type="PANTHER" id="PTHR37017:SF11">
    <property type="entry name" value="ESTERASE_LIPASE_THIOESTERASE DOMAIN-CONTAINING PROTEIN"/>
    <property type="match status" value="1"/>
</dbReference>
<dbReference type="AlphaFoldDB" id="A0A832H5L8"/>
<dbReference type="Pfam" id="PF12697">
    <property type="entry name" value="Abhydrolase_6"/>
    <property type="match status" value="1"/>
</dbReference>